<reference evidence="1 2" key="1">
    <citation type="submission" date="2024-04" db="EMBL/GenBank/DDBJ databases">
        <title>Polymorphospora sp. isolated from Baiyangdian Lake in Xiong'an New Area.</title>
        <authorList>
            <person name="Zhang X."/>
            <person name="Liu J."/>
        </authorList>
    </citation>
    <scope>NUCLEOTIDE SEQUENCE [LARGE SCALE GENOMIC DNA]</scope>
    <source>
        <strain evidence="1 2">2-325</strain>
    </source>
</reference>
<dbReference type="RefSeq" id="WP_375733354.1">
    <property type="nucleotide sequence ID" value="NZ_JBCGDC010000011.1"/>
</dbReference>
<dbReference type="EMBL" id="JBCGDC010000011">
    <property type="protein sequence ID" value="MFB6392639.1"/>
    <property type="molecule type" value="Genomic_DNA"/>
</dbReference>
<name>A0ABV5CKW3_9ACTN</name>
<dbReference type="Proteomes" id="UP001582793">
    <property type="component" value="Unassembled WGS sequence"/>
</dbReference>
<sequence length="280" mass="30145">MWPLDVPERGWFTPNQVSGLGAAPIGIVSDPHPRGGVRVRHIQPQARVINWPLVIRGTTADGFQALWRSLARAFTQTRRRGPGRLQIARPDGSVREIRAYYQAGWDGEPGRGWIDDTVVISLLCEDPYWRSTAPVRIRYEHGSPVSYLEPVHLTVSPASVLGTTTAVNSGDVEAWPEWTITGPASAITATNVSSGESFTLDPNWDGDGDLLSGQTVTITTDPPAVRGPAGDGDIWTGALNWPGAVLWGLQPGTSNIQFAVSGSAAGTSIELAFDLRFETP</sequence>
<evidence type="ECO:0000313" key="2">
    <source>
        <dbReference type="Proteomes" id="UP001582793"/>
    </source>
</evidence>
<evidence type="ECO:0008006" key="3">
    <source>
        <dbReference type="Google" id="ProtNLM"/>
    </source>
</evidence>
<accession>A0ABV5CKW3</accession>
<gene>
    <name evidence="1" type="ORF">AAFH96_05905</name>
</gene>
<organism evidence="1 2">
    <name type="scientific">Polymorphospora lycopeni</name>
    <dbReference type="NCBI Taxonomy" id="3140240"/>
    <lineage>
        <taxon>Bacteria</taxon>
        <taxon>Bacillati</taxon>
        <taxon>Actinomycetota</taxon>
        <taxon>Actinomycetes</taxon>
        <taxon>Micromonosporales</taxon>
        <taxon>Micromonosporaceae</taxon>
        <taxon>Polymorphospora</taxon>
    </lineage>
</organism>
<keyword evidence="2" id="KW-1185">Reference proteome</keyword>
<proteinExistence type="predicted"/>
<comment type="caution">
    <text evidence="1">The sequence shown here is derived from an EMBL/GenBank/DDBJ whole genome shotgun (WGS) entry which is preliminary data.</text>
</comment>
<protein>
    <recommendedName>
        <fullName evidence="3">Phage tail protein</fullName>
    </recommendedName>
</protein>
<evidence type="ECO:0000313" key="1">
    <source>
        <dbReference type="EMBL" id="MFB6392639.1"/>
    </source>
</evidence>